<gene>
    <name evidence="3" type="ORF">PCL_04031</name>
</gene>
<feature type="compositionally biased region" description="Low complexity" evidence="1">
    <location>
        <begin position="333"/>
        <end position="351"/>
    </location>
</feature>
<protein>
    <recommendedName>
        <fullName evidence="2">CCD97-like C-terminal domain-containing protein</fullName>
    </recommendedName>
</protein>
<dbReference type="PANTHER" id="PTHR31840">
    <property type="entry name" value="COILED-COIL DOMAIN-CONTAINING PROTEIN 97"/>
    <property type="match status" value="1"/>
</dbReference>
<dbReference type="Proteomes" id="UP000245956">
    <property type="component" value="Unassembled WGS sequence"/>
</dbReference>
<evidence type="ECO:0000313" key="4">
    <source>
        <dbReference type="Proteomes" id="UP000245956"/>
    </source>
</evidence>
<feature type="domain" description="CCD97-like C-terminal" evidence="2">
    <location>
        <begin position="291"/>
        <end position="433"/>
    </location>
</feature>
<reference evidence="3 4" key="1">
    <citation type="journal article" date="2016" name="Front. Microbiol.">
        <title>Genome and transcriptome sequences reveal the specific parasitism of the nematophagous Purpureocillium lilacinum 36-1.</title>
        <authorList>
            <person name="Xie J."/>
            <person name="Li S."/>
            <person name="Mo C."/>
            <person name="Xiao X."/>
            <person name="Peng D."/>
            <person name="Wang G."/>
            <person name="Xiao Y."/>
        </authorList>
    </citation>
    <scope>NUCLEOTIDE SEQUENCE [LARGE SCALE GENOMIC DNA]</scope>
    <source>
        <strain evidence="3 4">36-1</strain>
    </source>
</reference>
<organism evidence="3 4">
    <name type="scientific">Purpureocillium lilacinum</name>
    <name type="common">Paecilomyces lilacinus</name>
    <dbReference type="NCBI Taxonomy" id="33203"/>
    <lineage>
        <taxon>Eukaryota</taxon>
        <taxon>Fungi</taxon>
        <taxon>Dikarya</taxon>
        <taxon>Ascomycota</taxon>
        <taxon>Pezizomycotina</taxon>
        <taxon>Sordariomycetes</taxon>
        <taxon>Hypocreomycetidae</taxon>
        <taxon>Hypocreales</taxon>
        <taxon>Ophiocordycipitaceae</taxon>
        <taxon>Purpureocillium</taxon>
    </lineage>
</organism>
<evidence type="ECO:0000313" key="3">
    <source>
        <dbReference type="EMBL" id="PWI76837.1"/>
    </source>
</evidence>
<feature type="region of interest" description="Disordered" evidence="1">
    <location>
        <begin position="194"/>
        <end position="228"/>
    </location>
</feature>
<dbReference type="PANTHER" id="PTHR31840:SF1">
    <property type="entry name" value="COILED-COIL DOMAIN-CONTAINING PROTEIN 97"/>
    <property type="match status" value="1"/>
</dbReference>
<dbReference type="Pfam" id="PF09747">
    <property type="entry name" value="CCD97-like_C"/>
    <property type="match status" value="1"/>
</dbReference>
<comment type="caution">
    <text evidence="3">The sequence shown here is derived from an EMBL/GenBank/DDBJ whole genome shotgun (WGS) entry which is preliminary data.</text>
</comment>
<sequence length="473" mass="51487">MPKRAGGMRRSQRALQHASSCSALAATAVQAADTRTGGGGGGALLVVVPASSEVGRKLCRGAEPRHSGFGAVWIEIPPAIRAVLAPVAVSDAPARVRSSVVNRKMQSAVEESRHTGLPGCSGLQRRILQRGSRCFRNGSSQGCWCSCWQVLAAGPLNNTTIGACLGPVTHLGAEPTGICRLHRDHCSALTTARRHAQPLDPEHEPPHAASEAPVRRAPASPRTSERIRAQNRRREWLEQHPSYFESVEHELAGMSAAACLVLLRLTHSRGGRPAGQAHPPTFMYMLTLTLDPILYARLVKAFQTDAERQSETQEKGFGRILEADLARGEQRVAAAAASGPSAEATSAGSSAQLSNGANGHSHVRTADASMGIDNPWDAEAEDRADGRELWRLFLQERFIRGRDEEFDYDAVDGDWDLDVTARREAQDEWFEDEEPTWAEGEERARTGETAFRTFDVEGKSFSTRLCDDLRLFM</sequence>
<evidence type="ECO:0000259" key="2">
    <source>
        <dbReference type="Pfam" id="PF09747"/>
    </source>
</evidence>
<dbReference type="EMBL" id="LCWV01000001">
    <property type="protein sequence ID" value="PWI76837.1"/>
    <property type="molecule type" value="Genomic_DNA"/>
</dbReference>
<feature type="region of interest" description="Disordered" evidence="1">
    <location>
        <begin position="332"/>
        <end position="374"/>
    </location>
</feature>
<name>A0A2U3EQR4_PURLI</name>
<proteinExistence type="predicted"/>
<dbReference type="AlphaFoldDB" id="A0A2U3EQR4"/>
<evidence type="ECO:0000256" key="1">
    <source>
        <dbReference type="SAM" id="MobiDB-lite"/>
    </source>
</evidence>
<dbReference type="InterPro" id="IPR018613">
    <property type="entry name" value="Ccdc97-like"/>
</dbReference>
<dbReference type="InterPro" id="IPR040233">
    <property type="entry name" value="CCD97-like_C"/>
</dbReference>
<accession>A0A2U3EQR4</accession>